<evidence type="ECO:0000313" key="1">
    <source>
        <dbReference type="EMBL" id="CAB4136066.1"/>
    </source>
</evidence>
<reference evidence="1" key="1">
    <citation type="submission" date="2020-04" db="EMBL/GenBank/DDBJ databases">
        <authorList>
            <person name="Chiriac C."/>
            <person name="Salcher M."/>
            <person name="Ghai R."/>
            <person name="Kavagutti S V."/>
        </authorList>
    </citation>
    <scope>NUCLEOTIDE SEQUENCE</scope>
</reference>
<proteinExistence type="predicted"/>
<dbReference type="EMBL" id="LR796307">
    <property type="protein sequence ID" value="CAB4136066.1"/>
    <property type="molecule type" value="Genomic_DNA"/>
</dbReference>
<sequence length="95" mass="9565">MNASNPITIDGKQYDKLSLNLAISGRYLGDGSSDANVAMRLVPTSVNIETGEVITADEAAIGIALGSLAGSDAATQQAVGAIQAALQAYITAKGL</sequence>
<organism evidence="1">
    <name type="scientific">uncultured Caudovirales phage</name>
    <dbReference type="NCBI Taxonomy" id="2100421"/>
    <lineage>
        <taxon>Viruses</taxon>
        <taxon>Duplodnaviria</taxon>
        <taxon>Heunggongvirae</taxon>
        <taxon>Uroviricota</taxon>
        <taxon>Caudoviricetes</taxon>
        <taxon>Peduoviridae</taxon>
        <taxon>Maltschvirus</taxon>
        <taxon>Maltschvirus maltsch</taxon>
    </lineage>
</organism>
<gene>
    <name evidence="1" type="ORF">UFOVP300_36</name>
</gene>
<protein>
    <submittedName>
        <fullName evidence="1">Uncharacterized protein</fullName>
    </submittedName>
</protein>
<name>A0A6J5LSR9_9CAUD</name>
<accession>A0A6J5LSR9</accession>